<evidence type="ECO:0000313" key="1">
    <source>
        <dbReference type="RefSeq" id="XP_016450849.1"/>
    </source>
</evidence>
<gene>
    <name evidence="1" type="primary">LOC107775612</name>
</gene>
<dbReference type="STRING" id="4097.A0A1S3YF97"/>
<dbReference type="OrthoDB" id="1245115at2759"/>
<protein>
    <recommendedName>
        <fullName evidence="2">Reverse transcriptase domain-containing protein</fullName>
    </recommendedName>
</protein>
<sequence length="212" mass="24513">MSGRSTTEAIHLIRRLVERYRERKKDLHTVFIDLEKAYDKVPRKVLWRCLEAKDVSSAYIWAIKGMYDGTKTRVRTVGGDSEQFPVVMGLHKEGRIQKEKVESVVKTLSQRERRSANSDDFIIYVSENLSDTGELTDPLSYAQAISSPYVDKWRDAIEDEMRSTEHNRVWELVELPVCTRPDISFAVNILGRFSSNPRWAHWVAAKKIVKAL</sequence>
<accession>A0A1S3YF97</accession>
<reference evidence="1" key="1">
    <citation type="submission" date="2025-08" db="UniProtKB">
        <authorList>
            <consortium name="RefSeq"/>
        </authorList>
    </citation>
    <scope>IDENTIFICATION</scope>
</reference>
<name>A0A1S3YF97_TOBAC</name>
<dbReference type="AlphaFoldDB" id="A0A1S3YF97"/>
<dbReference type="PANTHER" id="PTHR19446">
    <property type="entry name" value="REVERSE TRANSCRIPTASES"/>
    <property type="match status" value="1"/>
</dbReference>
<organism evidence="1">
    <name type="scientific">Nicotiana tabacum</name>
    <name type="common">Common tobacco</name>
    <dbReference type="NCBI Taxonomy" id="4097"/>
    <lineage>
        <taxon>Eukaryota</taxon>
        <taxon>Viridiplantae</taxon>
        <taxon>Streptophyta</taxon>
        <taxon>Embryophyta</taxon>
        <taxon>Tracheophyta</taxon>
        <taxon>Spermatophyta</taxon>
        <taxon>Magnoliopsida</taxon>
        <taxon>eudicotyledons</taxon>
        <taxon>Gunneridae</taxon>
        <taxon>Pentapetalae</taxon>
        <taxon>asterids</taxon>
        <taxon>lamiids</taxon>
        <taxon>Solanales</taxon>
        <taxon>Solanaceae</taxon>
        <taxon>Nicotianoideae</taxon>
        <taxon>Nicotianeae</taxon>
        <taxon>Nicotiana</taxon>
    </lineage>
</organism>
<dbReference type="RefSeq" id="XP_016450849.1">
    <property type="nucleotide sequence ID" value="XM_016595363.1"/>
</dbReference>
<dbReference type="PaxDb" id="4097-A0A1S3YF97"/>
<dbReference type="KEGG" id="nta:107775612"/>
<evidence type="ECO:0008006" key="2">
    <source>
        <dbReference type="Google" id="ProtNLM"/>
    </source>
</evidence>
<proteinExistence type="predicted"/>